<dbReference type="EMBL" id="JAAAHY010001350">
    <property type="protein sequence ID" value="KAF9949999.1"/>
    <property type="molecule type" value="Genomic_DNA"/>
</dbReference>
<dbReference type="OrthoDB" id="2421966at2759"/>
<comment type="caution">
    <text evidence="2">The sequence shown here is derived from an EMBL/GenBank/DDBJ whole genome shotgun (WGS) entry which is preliminary data.</text>
</comment>
<dbReference type="Proteomes" id="UP000738359">
    <property type="component" value="Unassembled WGS sequence"/>
</dbReference>
<organism evidence="2 3">
    <name type="scientific">Mortierella alpina</name>
    <name type="common">Oleaginous fungus</name>
    <name type="synonym">Mortierella renispora</name>
    <dbReference type="NCBI Taxonomy" id="64518"/>
    <lineage>
        <taxon>Eukaryota</taxon>
        <taxon>Fungi</taxon>
        <taxon>Fungi incertae sedis</taxon>
        <taxon>Mucoromycota</taxon>
        <taxon>Mortierellomycotina</taxon>
        <taxon>Mortierellomycetes</taxon>
        <taxon>Mortierellales</taxon>
        <taxon>Mortierellaceae</taxon>
        <taxon>Mortierella</taxon>
    </lineage>
</organism>
<sequence>MNEDSLARLDRSPGRENGDQVLSDSIKTPASSQAEQFEQHTGPGAPDTNDVSPNTVAAAIVNTPNDAGDSNDCEDEAEEEEDEEEDDDEEEEDFEDEESDDEQDEMSMRHTAVKNSKAIARPAYLCEPEESKVWDVLNGDHPVAVDLLKQIPGWRTMIDSHHLWQELAVRNEMGQPGGNIATYKDLVLGQMVAVCDVCLDRSKDYGIHLPLPVQRPDLLGLVWMCKRCRDNYGATHPEVMSSRAAQEDDVFVQEPQTAQIQQRLQPVYRHSHYRDFGYRYHDDFSEFDSESDDEYDDEDDFSDDSAYDYQMRTQKVWTQWTNKKDQRSWLNQHLRNGRQRMMQTLLGIHRLQIRADSRLCNDFIGGCAKYNPYVIADVMAEMAWFFGHTRYTDFCRQSPEAGKVKAIAHWAKDLIDDSRAQECERQQSFESLKNGSAPPKSLWPKVLYAFETIRRVEDERIKKDKERRADLEARVKAREERKKEANDTEEEANKHRGGEGGADPIGASVAEKGGAEDDIEDAREDDDIDSVHTDDIAFGSLDVDLDLESITNYWGSDFSRGYLEVQSALSSKFSFKVDVDIKDH</sequence>
<evidence type="ECO:0000313" key="3">
    <source>
        <dbReference type="Proteomes" id="UP000738359"/>
    </source>
</evidence>
<feature type="region of interest" description="Disordered" evidence="1">
    <location>
        <begin position="1"/>
        <end position="114"/>
    </location>
</feature>
<accession>A0A9P6IVN9</accession>
<evidence type="ECO:0000256" key="1">
    <source>
        <dbReference type="SAM" id="MobiDB-lite"/>
    </source>
</evidence>
<dbReference type="AlphaFoldDB" id="A0A9P6IVN9"/>
<reference evidence="2" key="1">
    <citation type="journal article" date="2020" name="Fungal Divers.">
        <title>Resolving the Mortierellaceae phylogeny through synthesis of multi-gene phylogenetics and phylogenomics.</title>
        <authorList>
            <person name="Vandepol N."/>
            <person name="Liber J."/>
            <person name="Desiro A."/>
            <person name="Na H."/>
            <person name="Kennedy M."/>
            <person name="Barry K."/>
            <person name="Grigoriev I.V."/>
            <person name="Miller A.N."/>
            <person name="O'Donnell K."/>
            <person name="Stajich J.E."/>
            <person name="Bonito G."/>
        </authorList>
    </citation>
    <scope>NUCLEOTIDE SEQUENCE</scope>
    <source>
        <strain evidence="2">CK1249</strain>
    </source>
</reference>
<feature type="region of interest" description="Disordered" evidence="1">
    <location>
        <begin position="477"/>
        <end position="531"/>
    </location>
</feature>
<feature type="compositionally biased region" description="Basic and acidic residues" evidence="1">
    <location>
        <begin position="477"/>
        <end position="498"/>
    </location>
</feature>
<keyword evidence="3" id="KW-1185">Reference proteome</keyword>
<feature type="compositionally biased region" description="Acidic residues" evidence="1">
    <location>
        <begin position="516"/>
        <end position="528"/>
    </location>
</feature>
<proteinExistence type="predicted"/>
<feature type="compositionally biased region" description="Basic and acidic residues" evidence="1">
    <location>
        <begin position="1"/>
        <end position="18"/>
    </location>
</feature>
<gene>
    <name evidence="2" type="ORF">BGZ70_001553</name>
</gene>
<name>A0A9P6IVN9_MORAP</name>
<protein>
    <submittedName>
        <fullName evidence="2">Uncharacterized protein</fullName>
    </submittedName>
</protein>
<evidence type="ECO:0000313" key="2">
    <source>
        <dbReference type="EMBL" id="KAF9949999.1"/>
    </source>
</evidence>
<feature type="compositionally biased region" description="Polar residues" evidence="1">
    <location>
        <begin position="20"/>
        <end position="36"/>
    </location>
</feature>
<feature type="compositionally biased region" description="Acidic residues" evidence="1">
    <location>
        <begin position="69"/>
        <end position="105"/>
    </location>
</feature>